<evidence type="ECO:0000256" key="8">
    <source>
        <dbReference type="PROSITE-ProRule" id="PRU01360"/>
    </source>
</evidence>
<dbReference type="EMBL" id="JAATJH010000002">
    <property type="protein sequence ID" value="NJC25701.1"/>
    <property type="molecule type" value="Genomic_DNA"/>
</dbReference>
<keyword evidence="6 8" id="KW-0472">Membrane</keyword>
<reference evidence="13 14" key="1">
    <citation type="submission" date="2020-03" db="EMBL/GenBank/DDBJ databases">
        <title>Genomic Encyclopedia of Type Strains, Phase IV (KMG-IV): sequencing the most valuable type-strain genomes for metagenomic binning, comparative biology and taxonomic classification.</title>
        <authorList>
            <person name="Goeker M."/>
        </authorList>
    </citation>
    <scope>NUCLEOTIDE SEQUENCE [LARGE SCALE GENOMIC DNA]</scope>
    <source>
        <strain evidence="13 14">DSM 105096</strain>
    </source>
</reference>
<evidence type="ECO:0000256" key="5">
    <source>
        <dbReference type="ARBA" id="ARBA00023077"/>
    </source>
</evidence>
<evidence type="ECO:0000259" key="11">
    <source>
        <dbReference type="Pfam" id="PF00593"/>
    </source>
</evidence>
<proteinExistence type="inferred from homology"/>
<dbReference type="InterPro" id="IPR037066">
    <property type="entry name" value="Plug_dom_sf"/>
</dbReference>
<dbReference type="InterPro" id="IPR039426">
    <property type="entry name" value="TonB-dep_rcpt-like"/>
</dbReference>
<evidence type="ECO:0000256" key="9">
    <source>
        <dbReference type="RuleBase" id="RU003357"/>
    </source>
</evidence>
<accession>A0ABX0X9M3</accession>
<dbReference type="NCBIfam" id="TIGR04056">
    <property type="entry name" value="OMP_RagA_SusC"/>
    <property type="match status" value="1"/>
</dbReference>
<evidence type="ECO:0000313" key="13">
    <source>
        <dbReference type="EMBL" id="NJC25701.1"/>
    </source>
</evidence>
<dbReference type="SUPFAM" id="SSF56935">
    <property type="entry name" value="Porins"/>
    <property type="match status" value="1"/>
</dbReference>
<dbReference type="PROSITE" id="PS52016">
    <property type="entry name" value="TONB_DEPENDENT_REC_3"/>
    <property type="match status" value="1"/>
</dbReference>
<dbReference type="Pfam" id="PF00593">
    <property type="entry name" value="TonB_dep_Rec_b-barrel"/>
    <property type="match status" value="1"/>
</dbReference>
<sequence>MRLANILAWVCALTLLCTTTPLWSQRTVAGNVNSDDGALPGAFVLVVGTTRGTTTDFDGNYLIDVLPTDTLQFSYIGYNNLEVPVLNQDRIDVNLTTGNDLEEVVVVGYGTMRKSDLTGSVASVKTEGIDEIPQVSVGQILTGRVAGVNISQSSGQVGSGVSIRIRGGNSLNGNNEPLYVVDGYPIINDDGAFGAADVLGQPNTVLGSSQDNPPGALNWLNPADIASIEVLKDASATAIYGSRGANGVIIITTKTGKKRKGQLTFSTSAGFSTLTNRNVDYLNASQYATLRNLRDEANGEEPLFNGRPDELGPNGRIIRHTLPENLGEGTDWIDAVLQTGITQNHSLGFTGGSDDVTYAGSVGYLDQEGAIINSGLQRINTRLNVTGKLKSWLTLTNNFTFSLEDSDNVVDSRNTGKNGPWARALMTIPVEPVFNENGELNVDYSGPLEFQLNNPVATAQGIKNKFRTNTFLDNISLKATVLEGLSVETRASVFSKRLLRDAYYNSQITSTGFSTGGLAAKNSTQVQSYLTETFASYNKKIGIHGVSAVVGYSYQTTTSERISLGAFGFPNDDLSNESFQSGTSIPSETFKVRDLLSSYFGRINYTLLDKYLFTFSGRADGSSKFGRNNRWAYFPSAAFAWKLDQEDFVQQLAVFDKLKLRASYGVTGNQSISSLQTIPLLTTVNYPIGGGVAVGARPGSIGNPDLRWETTNQFNLGIDAGFAAGRYTLSLDYYNKRTNDLLQQVPVPINSGFGLKFDNLGEISNEGFEVEFSAIVVNKALKWDMSGNFATNETRLISLGQGEANILRLRPPGITAAYDGSGVALVEGETPGVFYGYRRQGVWTSQEEIDANASLSTATVGSQRFRDLNGDGQITAADETIIGDPNPDFTLGWSNNFSYRGFDLAIQLQGVFGGDIFDIQRGISENPDLINNVLATTLDYFDPVANPGGQYAAPGQISGAYNFQDSWVEDGSFVRLRNVSLGYNFRDLKVIQGLRIYVNMVNMFTWTNYTGFDPEVNSFGQSNLYRSIDVATLPTFKTVTFGLNVNL</sequence>
<comment type="subcellular location">
    <subcellularLocation>
        <location evidence="1 8">Cell outer membrane</location>
        <topology evidence="1 8">Multi-pass membrane protein</topology>
    </subcellularLocation>
</comment>
<dbReference type="SUPFAM" id="SSF49464">
    <property type="entry name" value="Carboxypeptidase regulatory domain-like"/>
    <property type="match status" value="1"/>
</dbReference>
<dbReference type="Pfam" id="PF07715">
    <property type="entry name" value="Plug"/>
    <property type="match status" value="1"/>
</dbReference>
<evidence type="ECO:0000256" key="4">
    <source>
        <dbReference type="ARBA" id="ARBA00022692"/>
    </source>
</evidence>
<feature type="chain" id="PRO_5046678573" evidence="10">
    <location>
        <begin position="25"/>
        <end position="1047"/>
    </location>
</feature>
<evidence type="ECO:0000256" key="2">
    <source>
        <dbReference type="ARBA" id="ARBA00022448"/>
    </source>
</evidence>
<dbReference type="InterPro" id="IPR000531">
    <property type="entry name" value="Beta-barrel_TonB"/>
</dbReference>
<feature type="signal peptide" evidence="10">
    <location>
        <begin position="1"/>
        <end position="24"/>
    </location>
</feature>
<evidence type="ECO:0000256" key="3">
    <source>
        <dbReference type="ARBA" id="ARBA00022452"/>
    </source>
</evidence>
<organism evidence="13 14">
    <name type="scientific">Neolewinella antarctica</name>
    <dbReference type="NCBI Taxonomy" id="442734"/>
    <lineage>
        <taxon>Bacteria</taxon>
        <taxon>Pseudomonadati</taxon>
        <taxon>Bacteroidota</taxon>
        <taxon>Saprospiria</taxon>
        <taxon>Saprospirales</taxon>
        <taxon>Lewinellaceae</taxon>
        <taxon>Neolewinella</taxon>
    </lineage>
</organism>
<dbReference type="InterPro" id="IPR023996">
    <property type="entry name" value="TonB-dep_OMP_SusC/RagA"/>
</dbReference>
<keyword evidence="5 9" id="KW-0798">TonB box</keyword>
<evidence type="ECO:0000259" key="12">
    <source>
        <dbReference type="Pfam" id="PF07715"/>
    </source>
</evidence>
<keyword evidence="14" id="KW-1185">Reference proteome</keyword>
<comment type="similarity">
    <text evidence="8 9">Belongs to the TonB-dependent receptor family.</text>
</comment>
<evidence type="ECO:0000313" key="14">
    <source>
        <dbReference type="Proteomes" id="UP000770785"/>
    </source>
</evidence>
<gene>
    <name evidence="13" type="ORF">GGR27_001200</name>
</gene>
<name>A0ABX0X9M3_9BACT</name>
<keyword evidence="2 8" id="KW-0813">Transport</keyword>
<feature type="domain" description="TonB-dependent receptor plug" evidence="12">
    <location>
        <begin position="114"/>
        <end position="248"/>
    </location>
</feature>
<evidence type="ECO:0000256" key="1">
    <source>
        <dbReference type="ARBA" id="ARBA00004571"/>
    </source>
</evidence>
<dbReference type="RefSeq" id="WP_168036489.1">
    <property type="nucleotide sequence ID" value="NZ_JAATJH010000002.1"/>
</dbReference>
<dbReference type="InterPro" id="IPR023997">
    <property type="entry name" value="TonB-dep_OMP_SusC/RagA_CS"/>
</dbReference>
<comment type="caution">
    <text evidence="13">The sequence shown here is derived from an EMBL/GenBank/DDBJ whole genome shotgun (WGS) entry which is preliminary data.</text>
</comment>
<dbReference type="Pfam" id="PF13715">
    <property type="entry name" value="CarbopepD_reg_2"/>
    <property type="match status" value="1"/>
</dbReference>
<dbReference type="InterPro" id="IPR008969">
    <property type="entry name" value="CarboxyPept-like_regulatory"/>
</dbReference>
<evidence type="ECO:0000256" key="6">
    <source>
        <dbReference type="ARBA" id="ARBA00023136"/>
    </source>
</evidence>
<keyword evidence="7 8" id="KW-0998">Cell outer membrane</keyword>
<dbReference type="Gene3D" id="2.40.170.20">
    <property type="entry name" value="TonB-dependent receptor, beta-barrel domain"/>
    <property type="match status" value="1"/>
</dbReference>
<keyword evidence="4 8" id="KW-0812">Transmembrane</keyword>
<dbReference type="Proteomes" id="UP000770785">
    <property type="component" value="Unassembled WGS sequence"/>
</dbReference>
<evidence type="ECO:0000256" key="7">
    <source>
        <dbReference type="ARBA" id="ARBA00023237"/>
    </source>
</evidence>
<dbReference type="InterPro" id="IPR012910">
    <property type="entry name" value="Plug_dom"/>
</dbReference>
<keyword evidence="10" id="KW-0732">Signal</keyword>
<dbReference type="Gene3D" id="2.170.130.10">
    <property type="entry name" value="TonB-dependent receptor, plug domain"/>
    <property type="match status" value="1"/>
</dbReference>
<dbReference type="NCBIfam" id="TIGR04057">
    <property type="entry name" value="SusC_RagA_signa"/>
    <property type="match status" value="1"/>
</dbReference>
<feature type="domain" description="TonB-dependent receptor-like beta-barrel" evidence="11">
    <location>
        <begin position="474"/>
        <end position="1000"/>
    </location>
</feature>
<dbReference type="InterPro" id="IPR036942">
    <property type="entry name" value="Beta-barrel_TonB_sf"/>
</dbReference>
<keyword evidence="3 8" id="KW-1134">Transmembrane beta strand</keyword>
<evidence type="ECO:0000256" key="10">
    <source>
        <dbReference type="SAM" id="SignalP"/>
    </source>
</evidence>
<protein>
    <submittedName>
        <fullName evidence="13">TonB-linked SusC/RagA family outer membrane protein</fullName>
    </submittedName>
</protein>